<comment type="caution">
    <text evidence="1">The sequence shown here is derived from an EMBL/GenBank/DDBJ whole genome shotgun (WGS) entry which is preliminary data.</text>
</comment>
<dbReference type="AlphaFoldDB" id="A0AAV0YBW9"/>
<gene>
    <name evidence="1" type="ORF">VFH_U023640</name>
</gene>
<proteinExistence type="predicted"/>
<keyword evidence="2" id="KW-1185">Reference proteome</keyword>
<organism evidence="1 2">
    <name type="scientific">Vicia faba</name>
    <name type="common">Broad bean</name>
    <name type="synonym">Faba vulgaris</name>
    <dbReference type="NCBI Taxonomy" id="3906"/>
    <lineage>
        <taxon>Eukaryota</taxon>
        <taxon>Viridiplantae</taxon>
        <taxon>Streptophyta</taxon>
        <taxon>Embryophyta</taxon>
        <taxon>Tracheophyta</taxon>
        <taxon>Spermatophyta</taxon>
        <taxon>Magnoliopsida</taxon>
        <taxon>eudicotyledons</taxon>
        <taxon>Gunneridae</taxon>
        <taxon>Pentapetalae</taxon>
        <taxon>rosids</taxon>
        <taxon>fabids</taxon>
        <taxon>Fabales</taxon>
        <taxon>Fabaceae</taxon>
        <taxon>Papilionoideae</taxon>
        <taxon>50 kb inversion clade</taxon>
        <taxon>NPAAA clade</taxon>
        <taxon>Hologalegina</taxon>
        <taxon>IRL clade</taxon>
        <taxon>Fabeae</taxon>
        <taxon>Vicia</taxon>
    </lineage>
</organism>
<accession>A0AAV0YBW9</accession>
<dbReference type="EMBL" id="CATIWC010000617">
    <property type="protein sequence ID" value="CAI8583351.1"/>
    <property type="molecule type" value="Genomic_DNA"/>
</dbReference>
<reference evidence="1 2" key="1">
    <citation type="submission" date="2023-01" db="EMBL/GenBank/DDBJ databases">
        <authorList>
            <person name="Kreplak J."/>
        </authorList>
    </citation>
    <scope>NUCLEOTIDE SEQUENCE [LARGE SCALE GENOMIC DNA]</scope>
</reference>
<evidence type="ECO:0000313" key="2">
    <source>
        <dbReference type="Proteomes" id="UP001157006"/>
    </source>
</evidence>
<dbReference type="Proteomes" id="UP001157006">
    <property type="component" value="Unassembled WGS sequence"/>
</dbReference>
<name>A0AAV0YBW9_VICFA</name>
<protein>
    <submittedName>
        <fullName evidence="1">Uncharacterized protein</fullName>
    </submittedName>
</protein>
<evidence type="ECO:0000313" key="1">
    <source>
        <dbReference type="EMBL" id="CAI8583351.1"/>
    </source>
</evidence>
<sequence>MIESGITDPLEFPLALDKLLGKEIAFKVKWQSLLDNCSIVSVFKDKSVIIQLKETCGDDIIFVSNPPPTPLIQQEFEITSKLNPDPAMPTAKRSTLDCSS</sequence>